<dbReference type="Gene3D" id="1.10.443.10">
    <property type="entry name" value="Intergrase catalytic core"/>
    <property type="match status" value="1"/>
</dbReference>
<feature type="region of interest" description="Disordered" evidence="2">
    <location>
        <begin position="250"/>
        <end position="289"/>
    </location>
</feature>
<dbReference type="GO" id="GO:0006310">
    <property type="term" value="P:DNA recombination"/>
    <property type="evidence" value="ECO:0007669"/>
    <property type="project" value="UniProtKB-KW"/>
</dbReference>
<evidence type="ECO:0000259" key="3">
    <source>
        <dbReference type="PROSITE" id="PS51898"/>
    </source>
</evidence>
<dbReference type="GO" id="GO:0015074">
    <property type="term" value="P:DNA integration"/>
    <property type="evidence" value="ECO:0007669"/>
    <property type="project" value="InterPro"/>
</dbReference>
<dbReference type="AlphaFoldDB" id="A0A075GWD7"/>
<dbReference type="EMBL" id="KF900823">
    <property type="protein sequence ID" value="AIF08171.1"/>
    <property type="molecule type" value="Genomic_DNA"/>
</dbReference>
<dbReference type="Pfam" id="PF00589">
    <property type="entry name" value="Phage_integrase"/>
    <property type="match status" value="1"/>
</dbReference>
<sequence length="289" mass="33563">MGTIRKRVETLRAMLRAGGRKEQQDFVNLWRPDHVVKEIRYWSVSELDSMDEVALLMFEDEKLRPRAMAHLLHSMMAPRISDTASFRWDSFDMNKKQIKFRASKNKKLCSQYIQDRYLPYIKGYKEWVSQFSGGDEFLFPTSIAQKSGSTKKKMPHISDKTIRKWLIKVRDSTILFDGTKPQELSSHCYRHSLAMRYLSVDNKFENIAMILGDEIATIEKHYAELSPNKAQEMAFHRAFKNSNVISSEGTAQPEWLNRRRGSNPTRGMDVGGFEPPASWLQTKRSSKLS</sequence>
<accession>A0A075GWD7</accession>
<evidence type="ECO:0000256" key="2">
    <source>
        <dbReference type="SAM" id="MobiDB-lite"/>
    </source>
</evidence>
<dbReference type="SUPFAM" id="SSF56349">
    <property type="entry name" value="DNA breaking-rejoining enzymes"/>
    <property type="match status" value="1"/>
</dbReference>
<dbReference type="GO" id="GO:0003677">
    <property type="term" value="F:DNA binding"/>
    <property type="evidence" value="ECO:0007669"/>
    <property type="project" value="InterPro"/>
</dbReference>
<dbReference type="CDD" id="cd00397">
    <property type="entry name" value="DNA_BRE_C"/>
    <property type="match status" value="1"/>
</dbReference>
<dbReference type="InterPro" id="IPR002104">
    <property type="entry name" value="Integrase_catalytic"/>
</dbReference>
<feature type="domain" description="Tyr recombinase" evidence="3">
    <location>
        <begin position="37"/>
        <end position="235"/>
    </location>
</feature>
<dbReference type="InterPro" id="IPR013762">
    <property type="entry name" value="Integrase-like_cat_sf"/>
</dbReference>
<reference evidence="4" key="1">
    <citation type="journal article" date="2014" name="Genome Biol. Evol.">
        <title>Pangenome evidence for extensive interdomain horizontal transfer affecting lineage core and shell genes in uncultured planktonic thaumarchaeota and euryarchaeota.</title>
        <authorList>
            <person name="Deschamps P."/>
            <person name="Zivanovic Y."/>
            <person name="Moreira D."/>
            <person name="Rodriguez-Valera F."/>
            <person name="Lopez-Garcia P."/>
        </authorList>
    </citation>
    <scope>NUCLEOTIDE SEQUENCE</scope>
</reference>
<organism evidence="4">
    <name type="scientific">uncultured marine group II/III euryarchaeote KM3_27_D07</name>
    <dbReference type="NCBI Taxonomy" id="1456429"/>
    <lineage>
        <taxon>Archaea</taxon>
        <taxon>Methanobacteriati</taxon>
        <taxon>Methanobacteriota</taxon>
        <taxon>environmental samples</taxon>
    </lineage>
</organism>
<dbReference type="PROSITE" id="PS51898">
    <property type="entry name" value="TYR_RECOMBINASE"/>
    <property type="match status" value="1"/>
</dbReference>
<proteinExistence type="predicted"/>
<keyword evidence="1" id="KW-0233">DNA recombination</keyword>
<protein>
    <recommendedName>
        <fullName evidence="3">Tyr recombinase domain-containing protein</fullName>
    </recommendedName>
</protein>
<name>A0A075GWD7_9EURY</name>
<dbReference type="InterPro" id="IPR011010">
    <property type="entry name" value="DNA_brk_join_enz"/>
</dbReference>
<evidence type="ECO:0000256" key="1">
    <source>
        <dbReference type="ARBA" id="ARBA00023172"/>
    </source>
</evidence>
<evidence type="ECO:0000313" key="4">
    <source>
        <dbReference type="EMBL" id="AIF08171.1"/>
    </source>
</evidence>